<evidence type="ECO:0000313" key="3">
    <source>
        <dbReference type="EMBL" id="OAU95721.1"/>
    </source>
</evidence>
<sequence>MARVRLTPPEPVLFSTPLKVQVGDLNYGNHLANDAVLRLVHEVRLRWLASGGFSEMDAGGAGLIMADAMVQYVSQAFYGDELMCQISIGEIGRSGFEIYTNILHQNGAVIAMIKNGMVCFDYSSQKVVNIPEALLNFIHKKSASS</sequence>
<dbReference type="SUPFAM" id="SSF54637">
    <property type="entry name" value="Thioesterase/thiol ester dehydrase-isomerase"/>
    <property type="match status" value="1"/>
</dbReference>
<dbReference type="OrthoDB" id="333038at2"/>
<dbReference type="AlphaFoldDB" id="A0A198UH46"/>
<gene>
    <name evidence="3" type="ORF">AO384_1327</name>
</gene>
<dbReference type="PANTHER" id="PTHR31793">
    <property type="entry name" value="4-HYDROXYBENZOYL-COA THIOESTERASE FAMILY MEMBER"/>
    <property type="match status" value="1"/>
</dbReference>
<dbReference type="PANTHER" id="PTHR31793:SF27">
    <property type="entry name" value="NOVEL THIOESTERASE SUPERFAMILY DOMAIN AND SAPOSIN A-TYPE DOMAIN CONTAINING PROTEIN (0610012H03RIK)"/>
    <property type="match status" value="1"/>
</dbReference>
<organism evidence="3 4">
    <name type="scientific">Moraxella catarrhalis</name>
    <name type="common">Branhamella catarrhalis</name>
    <dbReference type="NCBI Taxonomy" id="480"/>
    <lineage>
        <taxon>Bacteria</taxon>
        <taxon>Pseudomonadati</taxon>
        <taxon>Pseudomonadota</taxon>
        <taxon>Gammaproteobacteria</taxon>
        <taxon>Moraxellales</taxon>
        <taxon>Moraxellaceae</taxon>
        <taxon>Moraxella</taxon>
    </lineage>
</organism>
<dbReference type="InterPro" id="IPR050563">
    <property type="entry name" value="4-hydroxybenzoyl-CoA_TE"/>
</dbReference>
<evidence type="ECO:0000256" key="1">
    <source>
        <dbReference type="ARBA" id="ARBA00005953"/>
    </source>
</evidence>
<dbReference type="RefSeq" id="WP_064610630.1">
    <property type="nucleotide sequence ID" value="NZ_LXHB01000044.1"/>
</dbReference>
<dbReference type="PATRIC" id="fig|480.237.peg.1144"/>
<dbReference type="GO" id="GO:0047617">
    <property type="term" value="F:fatty acyl-CoA hydrolase activity"/>
    <property type="evidence" value="ECO:0007669"/>
    <property type="project" value="TreeGrafter"/>
</dbReference>
<dbReference type="Gene3D" id="3.10.129.10">
    <property type="entry name" value="Hotdog Thioesterase"/>
    <property type="match status" value="1"/>
</dbReference>
<accession>A0A198UH46</accession>
<keyword evidence="4" id="KW-1185">Reference proteome</keyword>
<dbReference type="CDD" id="cd00586">
    <property type="entry name" value="4HBT"/>
    <property type="match status" value="1"/>
</dbReference>
<protein>
    <recommendedName>
        <fullName evidence="5">Esterase</fullName>
    </recommendedName>
</protein>
<reference evidence="3 4" key="1">
    <citation type="journal article" date="2016" name="Genome Biol. Evol.">
        <title>Comparative Genomic Analyses of the Moraxella catarrhalis Serosensitive and Seroresistant Lineages Demonstrate Their Independent Evolution.</title>
        <authorList>
            <person name="Earl J.P."/>
            <person name="de Vries S.P."/>
            <person name="Ahmed A."/>
            <person name="Powell E."/>
            <person name="Schultz M.P."/>
            <person name="Hermans P.W."/>
            <person name="Hill D.J."/>
            <person name="Zhou Z."/>
            <person name="Constantinidou C.I."/>
            <person name="Hu F.Z."/>
            <person name="Bootsma H.J."/>
            <person name="Ehrlich G.D."/>
        </authorList>
    </citation>
    <scope>NUCLEOTIDE SEQUENCE [LARGE SCALE GENOMIC DNA]</scope>
    <source>
        <strain evidence="3 4">Z7542</strain>
    </source>
</reference>
<name>A0A198UH46_MORCA</name>
<keyword evidence="2" id="KW-0378">Hydrolase</keyword>
<proteinExistence type="inferred from homology"/>
<dbReference type="InterPro" id="IPR029069">
    <property type="entry name" value="HotDog_dom_sf"/>
</dbReference>
<dbReference type="EMBL" id="LXHC01000022">
    <property type="protein sequence ID" value="OAU95721.1"/>
    <property type="molecule type" value="Genomic_DNA"/>
</dbReference>
<evidence type="ECO:0000313" key="4">
    <source>
        <dbReference type="Proteomes" id="UP000078228"/>
    </source>
</evidence>
<dbReference type="Pfam" id="PF13279">
    <property type="entry name" value="4HBT_2"/>
    <property type="match status" value="1"/>
</dbReference>
<evidence type="ECO:0008006" key="5">
    <source>
        <dbReference type="Google" id="ProtNLM"/>
    </source>
</evidence>
<comment type="similarity">
    <text evidence="1">Belongs to the 4-hydroxybenzoyl-CoA thioesterase family.</text>
</comment>
<evidence type="ECO:0000256" key="2">
    <source>
        <dbReference type="ARBA" id="ARBA00022801"/>
    </source>
</evidence>
<dbReference type="Proteomes" id="UP000078228">
    <property type="component" value="Unassembled WGS sequence"/>
</dbReference>
<comment type="caution">
    <text evidence="3">The sequence shown here is derived from an EMBL/GenBank/DDBJ whole genome shotgun (WGS) entry which is preliminary data.</text>
</comment>